<dbReference type="PANTHER" id="PTHR11258:SF11">
    <property type="entry name" value="C2H2-TYPE DOMAIN-CONTAINING PROTEIN"/>
    <property type="match status" value="1"/>
</dbReference>
<comment type="caution">
    <text evidence="1">The sequence shown here is derived from an EMBL/GenBank/DDBJ whole genome shotgun (WGS) entry which is preliminary data.</text>
</comment>
<accession>A0A150G3J2</accession>
<dbReference type="PANTHER" id="PTHR11258">
    <property type="entry name" value="2-5 OLIGOADENYLATE SYNTHETASE"/>
    <property type="match status" value="1"/>
</dbReference>
<name>A0A150G3J2_GONPE</name>
<reference evidence="2" key="1">
    <citation type="journal article" date="2016" name="Nat. Commun.">
        <title>The Gonium pectorale genome demonstrates co-option of cell cycle regulation during the evolution of multicellularity.</title>
        <authorList>
            <person name="Hanschen E.R."/>
            <person name="Marriage T.N."/>
            <person name="Ferris P.J."/>
            <person name="Hamaji T."/>
            <person name="Toyoda A."/>
            <person name="Fujiyama A."/>
            <person name="Neme R."/>
            <person name="Noguchi H."/>
            <person name="Minakuchi Y."/>
            <person name="Suzuki M."/>
            <person name="Kawai-Toyooka H."/>
            <person name="Smith D.R."/>
            <person name="Sparks H."/>
            <person name="Anderson J."/>
            <person name="Bakaric R."/>
            <person name="Luria V."/>
            <person name="Karger A."/>
            <person name="Kirschner M.W."/>
            <person name="Durand P.M."/>
            <person name="Michod R.E."/>
            <person name="Nozaki H."/>
            <person name="Olson B.J."/>
        </authorList>
    </citation>
    <scope>NUCLEOTIDE SEQUENCE [LARGE SCALE GENOMIC DNA]</scope>
    <source>
        <strain evidence="2">NIES-2863</strain>
    </source>
</reference>
<keyword evidence="2" id="KW-1185">Reference proteome</keyword>
<dbReference type="OrthoDB" id="543305at2759"/>
<dbReference type="EMBL" id="LSYV01000068">
    <property type="protein sequence ID" value="KXZ44452.1"/>
    <property type="molecule type" value="Genomic_DNA"/>
</dbReference>
<dbReference type="GO" id="GO:0005654">
    <property type="term" value="C:nucleoplasm"/>
    <property type="evidence" value="ECO:0007669"/>
    <property type="project" value="TreeGrafter"/>
</dbReference>
<dbReference type="GO" id="GO:0005829">
    <property type="term" value="C:cytosol"/>
    <property type="evidence" value="ECO:0007669"/>
    <property type="project" value="TreeGrafter"/>
</dbReference>
<protein>
    <submittedName>
        <fullName evidence="1">Uncharacterized protein</fullName>
    </submittedName>
</protein>
<evidence type="ECO:0000313" key="1">
    <source>
        <dbReference type="EMBL" id="KXZ44452.1"/>
    </source>
</evidence>
<dbReference type="GO" id="GO:0001730">
    <property type="term" value="F:2'-5'-oligoadenylate synthetase activity"/>
    <property type="evidence" value="ECO:0007669"/>
    <property type="project" value="TreeGrafter"/>
</dbReference>
<organism evidence="1 2">
    <name type="scientific">Gonium pectorale</name>
    <name type="common">Green alga</name>
    <dbReference type="NCBI Taxonomy" id="33097"/>
    <lineage>
        <taxon>Eukaryota</taxon>
        <taxon>Viridiplantae</taxon>
        <taxon>Chlorophyta</taxon>
        <taxon>core chlorophytes</taxon>
        <taxon>Chlorophyceae</taxon>
        <taxon>CS clade</taxon>
        <taxon>Chlamydomonadales</taxon>
        <taxon>Volvocaceae</taxon>
        <taxon>Gonium</taxon>
    </lineage>
</organism>
<gene>
    <name evidence="1" type="ORF">GPECTOR_67g292</name>
</gene>
<evidence type="ECO:0000313" key="2">
    <source>
        <dbReference type="Proteomes" id="UP000075714"/>
    </source>
</evidence>
<dbReference type="GO" id="GO:0016020">
    <property type="term" value="C:membrane"/>
    <property type="evidence" value="ECO:0007669"/>
    <property type="project" value="TreeGrafter"/>
</dbReference>
<sequence>MIVYVTSYDDVPLSYEDWRDEGLTLNMRRRVKEELESRWSWGITIPSDEHYRYVLQLTVDGVEVDLLLLPECVPGGAEYPAWEQHQLLMQPVYDDPEGAVYDQLRERGDSAALTEYLKSISDEVKAVVRIIKAWYKLSVCEDPDTAVGSVALETLVLAASARLESQHSSGSKRRPSAKLRGNAMKVELFLEALRLIDEVVTHGSVVMVDAGEWGYRRELGMRCARNWENDKVKIIHPIDPTCNLARPRKHKLTPDWQGLVLKARELLHIMEEGTLADVWHASTLGLTLNMLALHCMEKVVHSAHSAATLLQRVRRHASNGTQRK</sequence>
<proteinExistence type="predicted"/>
<dbReference type="AlphaFoldDB" id="A0A150G3J2"/>
<dbReference type="Proteomes" id="UP000075714">
    <property type="component" value="Unassembled WGS sequence"/>
</dbReference>
<dbReference type="Gene3D" id="1.10.1410.20">
    <property type="entry name" value="2'-5'-oligoadenylate synthetase 1, domain 2"/>
    <property type="match status" value="1"/>
</dbReference>
<dbReference type="GO" id="GO:0003725">
    <property type="term" value="F:double-stranded RNA binding"/>
    <property type="evidence" value="ECO:0007669"/>
    <property type="project" value="TreeGrafter"/>
</dbReference>